<keyword evidence="13 14" id="KW-0464">Manganese</keyword>
<evidence type="ECO:0000259" key="15">
    <source>
        <dbReference type="SMART" id="SM00458"/>
    </source>
</evidence>
<evidence type="ECO:0000256" key="3">
    <source>
        <dbReference type="ARBA" id="ARBA00004922"/>
    </source>
</evidence>
<evidence type="ECO:0000256" key="14">
    <source>
        <dbReference type="RuleBase" id="RU361242"/>
    </source>
</evidence>
<dbReference type="InterPro" id="IPR029044">
    <property type="entry name" value="Nucleotide-diphossugar_trans"/>
</dbReference>
<dbReference type="Pfam" id="PF13874">
    <property type="entry name" value="Nup54"/>
    <property type="match status" value="1"/>
</dbReference>
<dbReference type="Pfam" id="PF00535">
    <property type="entry name" value="Glycos_transf_2"/>
    <property type="match status" value="1"/>
</dbReference>
<evidence type="ECO:0000256" key="8">
    <source>
        <dbReference type="ARBA" id="ARBA00022989"/>
    </source>
</evidence>
<dbReference type="InterPro" id="IPR045885">
    <property type="entry name" value="GalNAc-T"/>
</dbReference>
<dbReference type="CDD" id="cd02510">
    <property type="entry name" value="pp-GalNAc-T"/>
    <property type="match status" value="1"/>
</dbReference>
<evidence type="ECO:0000313" key="17">
    <source>
        <dbReference type="WBParaSite" id="scaffold2314_cov253.g4645"/>
    </source>
</evidence>
<sequence>MTSFFGAAPTQALVPSNQQVIVQQQQSVQSLQDILNSTTALTASVSGPELFGDDCDRVVAQLNQLLASLGVGQGYYSAGQQPFVYTPNNIFYRLKAVGYNRLSKHKNAHGLVSLILASSPSNFKTDQGQMKIVHDLGAILRSSKQPAPMLGLVQQQQQPVKPSLRVEIKSINAHDEQNTEVVILAKESGRIIPALDLYNELMQKANELQQQLLCKKIAPRVEIDPANLENYLRRPPAGYEEIWLQAIRENPDPANLIPYPIQGFRELSQRKKMQTSLVQSLHAEVDDNFNRLNGFHRNIIEAKNKYIQIIQKQKSLSNRLLQVLVMQANNQRHGQIVDEKEEQLQSRLERMNFLLNGPEKLKEQVTTIFETIRRDGSKLEQSAKENVQTGLNISQKEMAEVRRCLFTRQQLVENLVSIVKQSVDVIMPRLRPDVCRAILVTSIIWILVDIIILFYYLDRSLIGSQSERTIMPQKEQISNDIKSNEKEKILRRPKNREIALPEQPKEEDKELELLLSQLNFDPNGPGEGGKGVEIAKEKEEEKKEKCKRQPVPENLPTVSIIIVFHNEAWSTLLRTLHSVVNRTPLKLLKEIILIDDKSERNYLKKPLKRYIRRFTIPVHLMHLPERSGLIRARLAGSAMAKGDILLFLDAHVEVSIGWLEPLIIRVAEDRTRVVAPIIDVISDDTFEYVTAYDTTWGGFNWHLNFRTPTIAGGLFAIDKKYFYEIGSYDKGMHVWGGENLEISFRVWMCGGSLEIHPCSRVGHVFRKQTPYTFPGGTATIIHHNARRTAEVWMDDYKQFFYATIKNPSTKLCIDTMGKSGGQPPGVTGCHGQGGNQAWSLTGDGEIRTDETCLAGKEDNSLNMEKCSTNHPNTKQQFSYIPITKQIVHIKSQLCLLLKTPAMQLTLADCNSISEENKWELGHFKHVS</sequence>
<dbReference type="EC" id="2.4.1.-" evidence="14"/>
<dbReference type="InterPro" id="IPR035992">
    <property type="entry name" value="Ricin_B-like_lectins"/>
</dbReference>
<evidence type="ECO:0000256" key="7">
    <source>
        <dbReference type="ARBA" id="ARBA00022968"/>
    </source>
</evidence>
<dbReference type="SMART" id="SM00458">
    <property type="entry name" value="RICIN"/>
    <property type="match status" value="1"/>
</dbReference>
<keyword evidence="12" id="KW-0325">Glycoprotein</keyword>
<dbReference type="InterPro" id="IPR025712">
    <property type="entry name" value="Nup54_alpha-helical_dom"/>
</dbReference>
<dbReference type="GO" id="GO:0004653">
    <property type="term" value="F:polypeptide N-acetylgalactosaminyltransferase activity"/>
    <property type="evidence" value="ECO:0007669"/>
    <property type="project" value="TreeGrafter"/>
</dbReference>
<keyword evidence="14" id="KW-0328">Glycosyltransferase</keyword>
<evidence type="ECO:0000256" key="4">
    <source>
        <dbReference type="ARBA" id="ARBA00005680"/>
    </source>
</evidence>
<organism evidence="16 17">
    <name type="scientific">Meloidogyne javanica</name>
    <name type="common">Root-knot nematode worm</name>
    <dbReference type="NCBI Taxonomy" id="6303"/>
    <lineage>
        <taxon>Eukaryota</taxon>
        <taxon>Metazoa</taxon>
        <taxon>Ecdysozoa</taxon>
        <taxon>Nematoda</taxon>
        <taxon>Chromadorea</taxon>
        <taxon>Rhabditida</taxon>
        <taxon>Tylenchina</taxon>
        <taxon>Tylenchomorpha</taxon>
        <taxon>Tylenchoidea</taxon>
        <taxon>Meloidogynidae</taxon>
        <taxon>Meloidogyninae</taxon>
        <taxon>Meloidogyne</taxon>
        <taxon>Meloidogyne incognita group</taxon>
    </lineage>
</organism>
<evidence type="ECO:0000256" key="1">
    <source>
        <dbReference type="ARBA" id="ARBA00001936"/>
    </source>
</evidence>
<comment type="cofactor">
    <cofactor evidence="1 14">
        <name>Mn(2+)</name>
        <dbReference type="ChEBI" id="CHEBI:29035"/>
    </cofactor>
</comment>
<evidence type="ECO:0000256" key="2">
    <source>
        <dbReference type="ARBA" id="ARBA00004323"/>
    </source>
</evidence>
<evidence type="ECO:0000256" key="6">
    <source>
        <dbReference type="ARBA" id="ARBA00022734"/>
    </source>
</evidence>
<keyword evidence="10" id="KW-0472">Membrane</keyword>
<reference evidence="17" key="1">
    <citation type="submission" date="2022-11" db="UniProtKB">
        <authorList>
            <consortium name="WormBaseParasite"/>
        </authorList>
    </citation>
    <scope>IDENTIFICATION</scope>
</reference>
<dbReference type="PROSITE" id="PS50231">
    <property type="entry name" value="RICIN_B_LECTIN"/>
    <property type="match status" value="1"/>
</dbReference>
<dbReference type="Gene3D" id="3.90.550.10">
    <property type="entry name" value="Spore Coat Polysaccharide Biosynthesis Protein SpsA, Chain A"/>
    <property type="match status" value="1"/>
</dbReference>
<comment type="similarity">
    <text evidence="4 14">Belongs to the glycosyltransferase 2 family. GalNAc-T subfamily.</text>
</comment>
<comment type="pathway">
    <text evidence="3 14">Protein modification; protein glycosylation.</text>
</comment>
<comment type="subcellular location">
    <subcellularLocation>
        <location evidence="2 14">Golgi apparatus membrane</location>
        <topology evidence="2 14">Single-pass type II membrane protein</topology>
    </subcellularLocation>
</comment>
<dbReference type="GO" id="GO:0006493">
    <property type="term" value="P:protein O-linked glycosylation"/>
    <property type="evidence" value="ECO:0007669"/>
    <property type="project" value="TreeGrafter"/>
</dbReference>
<evidence type="ECO:0000313" key="16">
    <source>
        <dbReference type="Proteomes" id="UP000887561"/>
    </source>
</evidence>
<dbReference type="SUPFAM" id="SSF50370">
    <property type="entry name" value="Ricin B-like lectins"/>
    <property type="match status" value="1"/>
</dbReference>
<keyword evidence="11 14" id="KW-1015">Disulfide bond</keyword>
<keyword evidence="6 14" id="KW-0430">Lectin</keyword>
<keyword evidence="5" id="KW-0812">Transmembrane</keyword>
<proteinExistence type="inferred from homology"/>
<keyword evidence="14" id="KW-0808">Transferase</keyword>
<dbReference type="Proteomes" id="UP000887561">
    <property type="component" value="Unplaced"/>
</dbReference>
<dbReference type="AlphaFoldDB" id="A0A915LYV8"/>
<keyword evidence="7" id="KW-0735">Signal-anchor</keyword>
<keyword evidence="8" id="KW-1133">Transmembrane helix</keyword>
<dbReference type="PANTHER" id="PTHR11675:SF101">
    <property type="entry name" value="POLYPEPTIDE N-ACETYLGALACTOSAMINYLTRANSFERASE 5"/>
    <property type="match status" value="1"/>
</dbReference>
<protein>
    <recommendedName>
        <fullName evidence="14">Polypeptide N-acetylgalactosaminyltransferase</fullName>
        <ecNumber evidence="14">2.4.1.-</ecNumber>
    </recommendedName>
    <alternativeName>
        <fullName evidence="14">Protein-UDP acetylgalactosaminyltransferase</fullName>
    </alternativeName>
</protein>
<name>A0A915LYV8_MELJA</name>
<evidence type="ECO:0000256" key="9">
    <source>
        <dbReference type="ARBA" id="ARBA00023034"/>
    </source>
</evidence>
<dbReference type="GO" id="GO:0030246">
    <property type="term" value="F:carbohydrate binding"/>
    <property type="evidence" value="ECO:0007669"/>
    <property type="project" value="UniProtKB-KW"/>
</dbReference>
<accession>A0A915LYV8</accession>
<dbReference type="GO" id="GO:0000139">
    <property type="term" value="C:Golgi membrane"/>
    <property type="evidence" value="ECO:0007669"/>
    <property type="project" value="UniProtKB-SubCell"/>
</dbReference>
<keyword evidence="9 14" id="KW-0333">Golgi apparatus</keyword>
<evidence type="ECO:0000256" key="11">
    <source>
        <dbReference type="ARBA" id="ARBA00023157"/>
    </source>
</evidence>
<dbReference type="PANTHER" id="PTHR11675">
    <property type="entry name" value="N-ACETYLGALACTOSAMINYLTRANSFERASE"/>
    <property type="match status" value="1"/>
</dbReference>
<dbReference type="InterPro" id="IPR000772">
    <property type="entry name" value="Ricin_B_lectin"/>
</dbReference>
<keyword evidence="16" id="KW-1185">Reference proteome</keyword>
<feature type="domain" description="Ricin B lectin" evidence="15">
    <location>
        <begin position="799"/>
        <end position="921"/>
    </location>
</feature>
<dbReference type="WBParaSite" id="scaffold2314_cov253.g4645">
    <property type="protein sequence ID" value="scaffold2314_cov253.g4645"/>
    <property type="gene ID" value="scaffold2314_cov253.g4645"/>
</dbReference>
<dbReference type="Pfam" id="PF00652">
    <property type="entry name" value="Ricin_B_lectin"/>
    <property type="match status" value="1"/>
</dbReference>
<dbReference type="SUPFAM" id="SSF53448">
    <property type="entry name" value="Nucleotide-diphospho-sugar transferases"/>
    <property type="match status" value="1"/>
</dbReference>
<dbReference type="Gene3D" id="2.80.10.50">
    <property type="match status" value="1"/>
</dbReference>
<evidence type="ECO:0000256" key="10">
    <source>
        <dbReference type="ARBA" id="ARBA00023136"/>
    </source>
</evidence>
<evidence type="ECO:0000256" key="5">
    <source>
        <dbReference type="ARBA" id="ARBA00022692"/>
    </source>
</evidence>
<evidence type="ECO:0000256" key="13">
    <source>
        <dbReference type="ARBA" id="ARBA00023211"/>
    </source>
</evidence>
<dbReference type="InterPro" id="IPR001173">
    <property type="entry name" value="Glyco_trans_2-like"/>
</dbReference>
<dbReference type="CDD" id="cd23433">
    <property type="entry name" value="beta-trefoil_Ricin_GALNT1-like"/>
    <property type="match status" value="1"/>
</dbReference>
<evidence type="ECO:0000256" key="12">
    <source>
        <dbReference type="ARBA" id="ARBA00023180"/>
    </source>
</evidence>